<dbReference type="Proteomes" id="UP000248168">
    <property type="component" value="Unassembled WGS sequence"/>
</dbReference>
<dbReference type="PANTHER" id="PTHR45947">
    <property type="entry name" value="SULFOQUINOVOSYL TRANSFERASE SQD2"/>
    <property type="match status" value="1"/>
</dbReference>
<dbReference type="OrthoDB" id="9804196at2"/>
<feature type="domain" description="Glycosyltransferase subfamily 4-like N-terminal" evidence="2">
    <location>
        <begin position="38"/>
        <end position="160"/>
    </location>
</feature>
<dbReference type="FunCoup" id="A0A330L849">
    <property type="interactions" value="37"/>
</dbReference>
<proteinExistence type="predicted"/>
<protein>
    <submittedName>
        <fullName evidence="3">Putative Glycogen synthase</fullName>
    </submittedName>
</protein>
<reference evidence="4" key="1">
    <citation type="submission" date="2018-04" db="EMBL/GenBank/DDBJ databases">
        <authorList>
            <person name="Lucker S."/>
            <person name="Sakoula D."/>
        </authorList>
    </citation>
    <scope>NUCLEOTIDE SEQUENCE [LARGE SCALE GENOMIC DNA]</scope>
</reference>
<accession>A0A330L849</accession>
<dbReference type="RefSeq" id="WP_121990093.1">
    <property type="nucleotide sequence ID" value="NZ_OUNR01000017.1"/>
</dbReference>
<dbReference type="Pfam" id="PF13439">
    <property type="entry name" value="Glyco_transf_4"/>
    <property type="match status" value="1"/>
</dbReference>
<dbReference type="InterPro" id="IPR001296">
    <property type="entry name" value="Glyco_trans_1"/>
</dbReference>
<evidence type="ECO:0000313" key="3">
    <source>
        <dbReference type="EMBL" id="SPP65876.1"/>
    </source>
</evidence>
<dbReference type="Pfam" id="PF00534">
    <property type="entry name" value="Glycos_transf_1"/>
    <property type="match status" value="1"/>
</dbReference>
<dbReference type="InterPro" id="IPR050194">
    <property type="entry name" value="Glycosyltransferase_grp1"/>
</dbReference>
<dbReference type="CDD" id="cd03801">
    <property type="entry name" value="GT4_PimA-like"/>
    <property type="match status" value="1"/>
</dbReference>
<dbReference type="AlphaFoldDB" id="A0A330L849"/>
<dbReference type="InParanoid" id="A0A330L849"/>
<keyword evidence="4" id="KW-1185">Reference proteome</keyword>
<dbReference type="EMBL" id="OUNR01000017">
    <property type="protein sequence ID" value="SPP65876.1"/>
    <property type="molecule type" value="Genomic_DNA"/>
</dbReference>
<dbReference type="GO" id="GO:0016757">
    <property type="term" value="F:glycosyltransferase activity"/>
    <property type="evidence" value="ECO:0007669"/>
    <property type="project" value="InterPro"/>
</dbReference>
<dbReference type="InterPro" id="IPR028098">
    <property type="entry name" value="Glyco_trans_4-like_N"/>
</dbReference>
<name>A0A330L849_9BACT</name>
<dbReference type="Gene3D" id="3.40.50.2000">
    <property type="entry name" value="Glycogen Phosphorylase B"/>
    <property type="match status" value="2"/>
</dbReference>
<gene>
    <name evidence="3" type="ORF">NITLEN_40349</name>
</gene>
<dbReference type="PANTHER" id="PTHR45947:SF13">
    <property type="entry name" value="TRANSFERASE"/>
    <property type="match status" value="1"/>
</dbReference>
<feature type="domain" description="Glycosyl transferase family 1" evidence="1">
    <location>
        <begin position="196"/>
        <end position="348"/>
    </location>
</feature>
<organism evidence="3 4">
    <name type="scientific">Nitrospira lenta</name>
    <dbReference type="NCBI Taxonomy" id="1436998"/>
    <lineage>
        <taxon>Bacteria</taxon>
        <taxon>Pseudomonadati</taxon>
        <taxon>Nitrospirota</taxon>
        <taxon>Nitrospiria</taxon>
        <taxon>Nitrospirales</taxon>
        <taxon>Nitrospiraceae</taxon>
        <taxon>Nitrospira</taxon>
    </lineage>
</organism>
<evidence type="ECO:0000259" key="1">
    <source>
        <dbReference type="Pfam" id="PF00534"/>
    </source>
</evidence>
<dbReference type="SUPFAM" id="SSF53756">
    <property type="entry name" value="UDP-Glycosyltransferase/glycogen phosphorylase"/>
    <property type="match status" value="1"/>
</dbReference>
<evidence type="ECO:0000259" key="2">
    <source>
        <dbReference type="Pfam" id="PF13439"/>
    </source>
</evidence>
<evidence type="ECO:0000313" key="4">
    <source>
        <dbReference type="Proteomes" id="UP000248168"/>
    </source>
</evidence>
<sequence>MLERVLYVVNLDPSNKYGSLEEQIFLTSEAVAKQGGVFIPAFSAALPAKEEQRYRLAGLAATSLPLGRFNILTLRKLQQLIDQHRIDVVHWNLYHPINGYAAALRLTRPRLRHYLTDHNSRPTSFRRTRHALSSACKKLMLGSYSKVLAVSNYVLLELERQAIWCNLGRYHHFVNTSRFQPDAVIRSTMRCSQGVEKVFVVLVVAHLIQEKGVHVAIQALKDLPTNVALWIVGDGPERLSLEHTAESLGVRERITFCGLQAEVSPFMQAADCFVCPSLWEEAAGLVILEAMACGLPVIGSAVGGIPEFITQGQTGSLFPAGDHVALAAHICHLYSSGAQREEMRVRARALAVAQFSHESRVSDAVAIYNTTCLEVR</sequence>